<name>A0A926IK10_9FIRM</name>
<dbReference type="AlphaFoldDB" id="A0A926IK10"/>
<dbReference type="InterPro" id="IPR011009">
    <property type="entry name" value="Kinase-like_dom_sf"/>
</dbReference>
<reference evidence="1" key="1">
    <citation type="submission" date="2020-08" db="EMBL/GenBank/DDBJ databases">
        <title>Genome public.</title>
        <authorList>
            <person name="Liu C."/>
            <person name="Sun Q."/>
        </authorList>
    </citation>
    <scope>NUCLEOTIDE SEQUENCE</scope>
    <source>
        <strain evidence="1">BX21</strain>
    </source>
</reference>
<gene>
    <name evidence="1" type="ORF">H8707_06100</name>
</gene>
<dbReference type="Proteomes" id="UP000601171">
    <property type="component" value="Unassembled WGS sequence"/>
</dbReference>
<evidence type="ECO:0000313" key="1">
    <source>
        <dbReference type="EMBL" id="MBC8587805.1"/>
    </source>
</evidence>
<keyword evidence="2" id="KW-1185">Reference proteome</keyword>
<organism evidence="1 2">
    <name type="scientific">Paratissierella segnis</name>
    <dbReference type="NCBI Taxonomy" id="2763679"/>
    <lineage>
        <taxon>Bacteria</taxon>
        <taxon>Bacillati</taxon>
        <taxon>Bacillota</taxon>
        <taxon>Tissierellia</taxon>
        <taxon>Tissierellales</taxon>
        <taxon>Tissierellaceae</taxon>
        <taxon>Paratissierella</taxon>
    </lineage>
</organism>
<dbReference type="RefSeq" id="WP_262429253.1">
    <property type="nucleotide sequence ID" value="NZ_JACRTG010000016.1"/>
</dbReference>
<dbReference type="SUPFAM" id="SSF56112">
    <property type="entry name" value="Protein kinase-like (PK-like)"/>
    <property type="match status" value="1"/>
</dbReference>
<comment type="caution">
    <text evidence="1">The sequence shown here is derived from an EMBL/GenBank/DDBJ whole genome shotgun (WGS) entry which is preliminary data.</text>
</comment>
<sequence length="190" mass="22870">MKMLKQFPKNIQQFLLESYGKPLLKNKLNGIKAEGGCYRVDFSDYSVIVKQMTRPQEYLFYNECSHYLKEFSKNIPDLYWSYRDENEYWIVIENITYALPKDRWQADEQVLRALFLFHKETWGKGVPIEDFYILKWDNQMTNRVLELYSDKASNKLQPMLIKVQEESQQLFKSHCWINADTNPTNWGIRK</sequence>
<protein>
    <submittedName>
        <fullName evidence="1">Uncharacterized protein</fullName>
    </submittedName>
</protein>
<accession>A0A926IK10</accession>
<evidence type="ECO:0000313" key="2">
    <source>
        <dbReference type="Proteomes" id="UP000601171"/>
    </source>
</evidence>
<dbReference type="EMBL" id="JACRTG010000016">
    <property type="protein sequence ID" value="MBC8587805.1"/>
    <property type="molecule type" value="Genomic_DNA"/>
</dbReference>
<proteinExistence type="predicted"/>